<dbReference type="AlphaFoldDB" id="A0AAD8A6V4"/>
<proteinExistence type="predicted"/>
<dbReference type="PANTHER" id="PTHR16121">
    <property type="entry name" value="CAP-SPECIFIC MRNA (NUCLEOSIDE-2'-O-)-METHYLTRANSFERASE 1-RELATED"/>
    <property type="match status" value="1"/>
</dbReference>
<name>A0AAD8A6V4_DIPPU</name>
<dbReference type="GO" id="GO:0004483">
    <property type="term" value="F:methyltransferase cap1 activity"/>
    <property type="evidence" value="ECO:0007669"/>
    <property type="project" value="TreeGrafter"/>
</dbReference>
<sequence>MEYQKTQFGHHSSWRNNSSRYKRQSSYSSDNSDRSAELPSSFHGRGSGNYEKMTRQDYEALEEKITDYFSKKFYFQPPMKNWTLPGPESMFVAEKWKEDRLQKLKDELNDVKSKLDLYNLNDWHKHTRLMNKAGEVQWRLRKEIEPEFLTQAWCKFYENVMSFPLVPPIVVNTGELNSVHLCEAP</sequence>
<protein>
    <submittedName>
        <fullName evidence="3">Uncharacterized protein</fullName>
    </submittedName>
</protein>
<evidence type="ECO:0000256" key="2">
    <source>
        <dbReference type="SAM" id="MobiDB-lite"/>
    </source>
</evidence>
<dbReference type="EMBL" id="JASPKZ010003441">
    <property type="protein sequence ID" value="KAJ9593433.1"/>
    <property type="molecule type" value="Genomic_DNA"/>
</dbReference>
<evidence type="ECO:0000313" key="3">
    <source>
        <dbReference type="EMBL" id="KAJ9593433.1"/>
    </source>
</evidence>
<evidence type="ECO:0000256" key="1">
    <source>
        <dbReference type="SAM" id="Coils"/>
    </source>
</evidence>
<keyword evidence="4" id="KW-1185">Reference proteome</keyword>
<gene>
    <name evidence="3" type="ORF">L9F63_015019</name>
</gene>
<feature type="non-terminal residue" evidence="3">
    <location>
        <position position="185"/>
    </location>
</feature>
<dbReference type="GO" id="GO:0005634">
    <property type="term" value="C:nucleus"/>
    <property type="evidence" value="ECO:0007669"/>
    <property type="project" value="TreeGrafter"/>
</dbReference>
<accession>A0AAD8A6V4</accession>
<feature type="compositionally biased region" description="Low complexity" evidence="2">
    <location>
        <begin position="15"/>
        <end position="30"/>
    </location>
</feature>
<dbReference type="InterPro" id="IPR050851">
    <property type="entry name" value="mRNA_Cap_2O-Ribose_MeTrfase"/>
</dbReference>
<feature type="compositionally biased region" description="Polar residues" evidence="2">
    <location>
        <begin position="1"/>
        <end position="10"/>
    </location>
</feature>
<comment type="caution">
    <text evidence="3">The sequence shown here is derived from an EMBL/GenBank/DDBJ whole genome shotgun (WGS) entry which is preliminary data.</text>
</comment>
<dbReference type="GO" id="GO:0006370">
    <property type="term" value="P:7-methylguanosine mRNA capping"/>
    <property type="evidence" value="ECO:0007669"/>
    <property type="project" value="TreeGrafter"/>
</dbReference>
<feature type="coiled-coil region" evidence="1">
    <location>
        <begin position="94"/>
        <end position="121"/>
    </location>
</feature>
<dbReference type="GO" id="GO:0005737">
    <property type="term" value="C:cytoplasm"/>
    <property type="evidence" value="ECO:0007669"/>
    <property type="project" value="TreeGrafter"/>
</dbReference>
<reference evidence="3" key="1">
    <citation type="journal article" date="2023" name="IScience">
        <title>Live-bearing cockroach genome reveals convergent evolutionary mechanisms linked to viviparity in insects and beyond.</title>
        <authorList>
            <person name="Fouks B."/>
            <person name="Harrison M.C."/>
            <person name="Mikhailova A.A."/>
            <person name="Marchal E."/>
            <person name="English S."/>
            <person name="Carruthers M."/>
            <person name="Jennings E.C."/>
            <person name="Chiamaka E.L."/>
            <person name="Frigard R.A."/>
            <person name="Pippel M."/>
            <person name="Attardo G.M."/>
            <person name="Benoit J.B."/>
            <person name="Bornberg-Bauer E."/>
            <person name="Tobe S.S."/>
        </authorList>
    </citation>
    <scope>NUCLEOTIDE SEQUENCE</scope>
    <source>
        <strain evidence="3">Stay&amp;Tobe</strain>
    </source>
</reference>
<feature type="region of interest" description="Disordered" evidence="2">
    <location>
        <begin position="1"/>
        <end position="50"/>
    </location>
</feature>
<reference evidence="3" key="2">
    <citation type="submission" date="2023-05" db="EMBL/GenBank/DDBJ databases">
        <authorList>
            <person name="Fouks B."/>
        </authorList>
    </citation>
    <scope>NUCLEOTIDE SEQUENCE</scope>
    <source>
        <strain evidence="3">Stay&amp;Tobe</strain>
        <tissue evidence="3">Testes</tissue>
    </source>
</reference>
<evidence type="ECO:0000313" key="4">
    <source>
        <dbReference type="Proteomes" id="UP001233999"/>
    </source>
</evidence>
<keyword evidence="1" id="KW-0175">Coiled coil</keyword>
<dbReference type="PANTHER" id="PTHR16121:SF2">
    <property type="entry name" value="CAP-SPECIFIC MRNA (NUCLEOSIDE-2'-O-)-METHYLTRANSFERASE 2"/>
    <property type="match status" value="1"/>
</dbReference>
<organism evidence="3 4">
    <name type="scientific">Diploptera punctata</name>
    <name type="common">Pacific beetle cockroach</name>
    <dbReference type="NCBI Taxonomy" id="6984"/>
    <lineage>
        <taxon>Eukaryota</taxon>
        <taxon>Metazoa</taxon>
        <taxon>Ecdysozoa</taxon>
        <taxon>Arthropoda</taxon>
        <taxon>Hexapoda</taxon>
        <taxon>Insecta</taxon>
        <taxon>Pterygota</taxon>
        <taxon>Neoptera</taxon>
        <taxon>Polyneoptera</taxon>
        <taxon>Dictyoptera</taxon>
        <taxon>Blattodea</taxon>
        <taxon>Blaberoidea</taxon>
        <taxon>Blaberidae</taxon>
        <taxon>Diplopterinae</taxon>
        <taxon>Diploptera</taxon>
    </lineage>
</organism>
<dbReference type="Proteomes" id="UP001233999">
    <property type="component" value="Unassembled WGS sequence"/>
</dbReference>